<accession>A0AAD7J8Z3</accession>
<protein>
    <submittedName>
        <fullName evidence="1">Uncharacterized protein</fullName>
    </submittedName>
</protein>
<evidence type="ECO:0000313" key="1">
    <source>
        <dbReference type="EMBL" id="KAJ7758055.1"/>
    </source>
</evidence>
<organism evidence="1 2">
    <name type="scientific">Mycena metata</name>
    <dbReference type="NCBI Taxonomy" id="1033252"/>
    <lineage>
        <taxon>Eukaryota</taxon>
        <taxon>Fungi</taxon>
        <taxon>Dikarya</taxon>
        <taxon>Basidiomycota</taxon>
        <taxon>Agaricomycotina</taxon>
        <taxon>Agaricomycetes</taxon>
        <taxon>Agaricomycetidae</taxon>
        <taxon>Agaricales</taxon>
        <taxon>Marasmiineae</taxon>
        <taxon>Mycenaceae</taxon>
        <taxon>Mycena</taxon>
    </lineage>
</organism>
<sequence length="166" mass="18574">MSTRIDTDWCWPHFEKGPDKYKNDKSHYESRCKACMAHRVEELKGLDKQDIEEGNRKYVRDEEALNQQAFQDIVTISGKKETMLSHLSRCQFVHPSVQAIATGASKKENGNRVVRMSQNQHLARQAVQAVVQPLPSLPQLPGGLADPRMTLNIPHAAHVPAGPAPS</sequence>
<dbReference type="AlphaFoldDB" id="A0AAD7J8Z3"/>
<dbReference type="Proteomes" id="UP001215598">
    <property type="component" value="Unassembled WGS sequence"/>
</dbReference>
<gene>
    <name evidence="1" type="ORF">B0H16DRAFT_1885473</name>
</gene>
<dbReference type="EMBL" id="JARKIB010000043">
    <property type="protein sequence ID" value="KAJ7758055.1"/>
    <property type="molecule type" value="Genomic_DNA"/>
</dbReference>
<name>A0AAD7J8Z3_9AGAR</name>
<reference evidence="1" key="1">
    <citation type="submission" date="2023-03" db="EMBL/GenBank/DDBJ databases">
        <title>Massive genome expansion in bonnet fungi (Mycena s.s.) driven by repeated elements and novel gene families across ecological guilds.</title>
        <authorList>
            <consortium name="Lawrence Berkeley National Laboratory"/>
            <person name="Harder C.B."/>
            <person name="Miyauchi S."/>
            <person name="Viragh M."/>
            <person name="Kuo A."/>
            <person name="Thoen E."/>
            <person name="Andreopoulos B."/>
            <person name="Lu D."/>
            <person name="Skrede I."/>
            <person name="Drula E."/>
            <person name="Henrissat B."/>
            <person name="Morin E."/>
            <person name="Kohler A."/>
            <person name="Barry K."/>
            <person name="LaButti K."/>
            <person name="Morin E."/>
            <person name="Salamov A."/>
            <person name="Lipzen A."/>
            <person name="Mereny Z."/>
            <person name="Hegedus B."/>
            <person name="Baldrian P."/>
            <person name="Stursova M."/>
            <person name="Weitz H."/>
            <person name="Taylor A."/>
            <person name="Grigoriev I.V."/>
            <person name="Nagy L.G."/>
            <person name="Martin F."/>
            <person name="Kauserud H."/>
        </authorList>
    </citation>
    <scope>NUCLEOTIDE SEQUENCE</scope>
    <source>
        <strain evidence="1">CBHHK182m</strain>
    </source>
</reference>
<comment type="caution">
    <text evidence="1">The sequence shown here is derived from an EMBL/GenBank/DDBJ whole genome shotgun (WGS) entry which is preliminary data.</text>
</comment>
<evidence type="ECO:0000313" key="2">
    <source>
        <dbReference type="Proteomes" id="UP001215598"/>
    </source>
</evidence>
<keyword evidence="2" id="KW-1185">Reference proteome</keyword>
<proteinExistence type="predicted"/>